<dbReference type="Proteomes" id="UP001415857">
    <property type="component" value="Unassembled WGS sequence"/>
</dbReference>
<keyword evidence="1 2" id="KW-0732">Signal</keyword>
<dbReference type="Pfam" id="PF07250">
    <property type="entry name" value="Glyoxal_oxid_N"/>
    <property type="match status" value="1"/>
</dbReference>
<evidence type="ECO:0000259" key="3">
    <source>
        <dbReference type="Pfam" id="PF07250"/>
    </source>
</evidence>
<dbReference type="InterPro" id="IPR013783">
    <property type="entry name" value="Ig-like_fold"/>
</dbReference>
<feature type="domain" description="Glyoxal oxidase N-terminal" evidence="3">
    <location>
        <begin position="69"/>
        <end position="460"/>
    </location>
</feature>
<dbReference type="PANTHER" id="PTHR32208">
    <property type="entry name" value="SECRETED PROTEIN-RELATED"/>
    <property type="match status" value="1"/>
</dbReference>
<dbReference type="EMBL" id="JBBPBK010000015">
    <property type="protein sequence ID" value="KAK9269116.1"/>
    <property type="molecule type" value="Genomic_DNA"/>
</dbReference>
<dbReference type="SUPFAM" id="SSF50965">
    <property type="entry name" value="Galactose oxidase, central domain"/>
    <property type="match status" value="1"/>
</dbReference>
<keyword evidence="6" id="KW-1185">Reference proteome</keyword>
<evidence type="ECO:0000256" key="1">
    <source>
        <dbReference type="ARBA" id="ARBA00022729"/>
    </source>
</evidence>
<feature type="chain" id="PRO_5042937163" evidence="2">
    <location>
        <begin position="24"/>
        <end position="576"/>
    </location>
</feature>
<dbReference type="InterPro" id="IPR015202">
    <property type="entry name" value="GO-like_E_set"/>
</dbReference>
<evidence type="ECO:0000259" key="4">
    <source>
        <dbReference type="Pfam" id="PF09118"/>
    </source>
</evidence>
<evidence type="ECO:0000313" key="6">
    <source>
        <dbReference type="Proteomes" id="UP001415857"/>
    </source>
</evidence>
<sequence length="576" mass="64170">MANLLRALCLLPLLFSFAQPSFLFPDPLGGESGESNDNNNNNEENDRLYETDYRGEWELVVENSGVSGMHLVLFPNNKAIMFDASELGPSKLRLPRGNCRKIPPAKGKPGGTDCWAHSLEFDIETSEIRPLKVETDPWCSAGGLDAEGKLVNSGGWFLGGKVMRYLEPCDDCDWREYPTALSGGRWYATQVILADGEFVVIGGRKMFSYEFVPREGQSNRGNFYLPLLDETTDISENNLYPFVHLSTDGNLFVFANSRSILLNPIRNKVIREFPVLGGGSRNYPASGMSALLPIKLEGENPEVIPAEVIVCGGNTPEAFRSADKEGKMLPALEDCGRIMITERDAEWKIEQMPSPRVMGDMLILPTGDLLLLNGAKKGTAGWKFGDDPNLVPVIYKPQRPINKRFKELAASTIPRMYHSSSAVLPDGRILVAGSNTNNRYTFEGVKFPTELRVEKFSPPYLDPSLAEHKPEINEVSSENKITYGQRFLIQFNLGEFKLEQPDIEVTMYRPPFTTHGYSMDQRLLRLAIIDLTQILPGIFNIVALAPPSGEIAPPGYYLVFVVHQGVPSRAMWLQIK</sequence>
<dbReference type="InterPro" id="IPR014756">
    <property type="entry name" value="Ig_E-set"/>
</dbReference>
<proteinExistence type="predicted"/>
<comment type="caution">
    <text evidence="5">The sequence shown here is derived from an EMBL/GenBank/DDBJ whole genome shotgun (WGS) entry which is preliminary data.</text>
</comment>
<reference evidence="5 6" key="1">
    <citation type="journal article" date="2024" name="Plant J.">
        <title>Genome sequences and population genomics reveal climatic adaptation and genomic divergence between two closely related sweetgum species.</title>
        <authorList>
            <person name="Xu W.Q."/>
            <person name="Ren C.Q."/>
            <person name="Zhang X.Y."/>
            <person name="Comes H.P."/>
            <person name="Liu X.H."/>
            <person name="Li Y.G."/>
            <person name="Kettle C.J."/>
            <person name="Jalonen R."/>
            <person name="Gaisberger H."/>
            <person name="Ma Y.Z."/>
            <person name="Qiu Y.X."/>
        </authorList>
    </citation>
    <scope>NUCLEOTIDE SEQUENCE [LARGE SCALE GENOMIC DNA]</scope>
    <source>
        <strain evidence="5">Hangzhou</strain>
    </source>
</reference>
<accession>A0AAP0R808</accession>
<dbReference type="InterPro" id="IPR009880">
    <property type="entry name" value="Glyoxal_oxidase_N"/>
</dbReference>
<name>A0AAP0R808_LIQFO</name>
<organism evidence="5 6">
    <name type="scientific">Liquidambar formosana</name>
    <name type="common">Formosan gum</name>
    <dbReference type="NCBI Taxonomy" id="63359"/>
    <lineage>
        <taxon>Eukaryota</taxon>
        <taxon>Viridiplantae</taxon>
        <taxon>Streptophyta</taxon>
        <taxon>Embryophyta</taxon>
        <taxon>Tracheophyta</taxon>
        <taxon>Spermatophyta</taxon>
        <taxon>Magnoliopsida</taxon>
        <taxon>eudicotyledons</taxon>
        <taxon>Gunneridae</taxon>
        <taxon>Pentapetalae</taxon>
        <taxon>Saxifragales</taxon>
        <taxon>Altingiaceae</taxon>
        <taxon>Liquidambar</taxon>
    </lineage>
</organism>
<dbReference type="AlphaFoldDB" id="A0AAP0R808"/>
<feature type="signal peptide" evidence="2">
    <location>
        <begin position="1"/>
        <end position="23"/>
    </location>
</feature>
<dbReference type="Pfam" id="PF09118">
    <property type="entry name" value="GO-like_E_set"/>
    <property type="match status" value="1"/>
</dbReference>
<dbReference type="SUPFAM" id="SSF81296">
    <property type="entry name" value="E set domains"/>
    <property type="match status" value="1"/>
</dbReference>
<dbReference type="PANTHER" id="PTHR32208:SF93">
    <property type="entry name" value="ALDEHYDE OXIDASE GLOX1"/>
    <property type="match status" value="1"/>
</dbReference>
<gene>
    <name evidence="5" type="ORF">L1049_000885</name>
</gene>
<protein>
    <submittedName>
        <fullName evidence="5">Uncharacterized protein</fullName>
    </submittedName>
</protein>
<evidence type="ECO:0000313" key="5">
    <source>
        <dbReference type="EMBL" id="KAK9269116.1"/>
    </source>
</evidence>
<dbReference type="InterPro" id="IPR037293">
    <property type="entry name" value="Gal_Oxidase_central_sf"/>
</dbReference>
<dbReference type="CDD" id="cd02851">
    <property type="entry name" value="E_set_GO_C"/>
    <property type="match status" value="1"/>
</dbReference>
<evidence type="ECO:0000256" key="2">
    <source>
        <dbReference type="SAM" id="SignalP"/>
    </source>
</evidence>
<dbReference type="Gene3D" id="2.60.40.10">
    <property type="entry name" value="Immunoglobulins"/>
    <property type="match status" value="1"/>
</dbReference>
<dbReference type="InterPro" id="IPR011043">
    <property type="entry name" value="Gal_Oxase/kelch_b-propeller"/>
</dbReference>
<dbReference type="Gene3D" id="2.130.10.80">
    <property type="entry name" value="Galactose oxidase/kelch, beta-propeller"/>
    <property type="match status" value="1"/>
</dbReference>
<feature type="domain" description="Galactose oxidase-like Early set" evidence="4">
    <location>
        <begin position="469"/>
        <end position="575"/>
    </location>
</feature>